<sequence>MTFLRGVGARLFLIASMLTLSSQANSSDADTALSVTLSLPASKDKAEAGIVIVTISNRSSTTRLLPKPLTPLQNPDGHLLNNIFSVTNAKGEKVEFTGRFVHVLPEPREQFYIRLAPGDTLSKEINLAADYNLRAGGLFHVRYTQSFHSLRSLENDDTPAVRVDSNELDIWINTSLVSMAVEHRAALGKSSLPLMLSGCDEEAGSLRPLRECPPSAPSKT</sequence>
<evidence type="ECO:0000313" key="3">
    <source>
        <dbReference type="Proteomes" id="UP000295645"/>
    </source>
</evidence>
<keyword evidence="3" id="KW-1185">Reference proteome</keyword>
<protein>
    <recommendedName>
        <fullName evidence="4">Pili/flagellar assembly PapD-like chaperone</fullName>
    </recommendedName>
</protein>
<keyword evidence="1" id="KW-0732">Signal</keyword>
<dbReference type="Proteomes" id="UP000295645">
    <property type="component" value="Unassembled WGS sequence"/>
</dbReference>
<feature type="chain" id="PRO_5020529659" description="Pili/flagellar assembly PapD-like chaperone" evidence="1">
    <location>
        <begin position="25"/>
        <end position="220"/>
    </location>
</feature>
<name>A0A4R3YMK0_9GAMM</name>
<comment type="caution">
    <text evidence="2">The sequence shown here is derived from an EMBL/GenBank/DDBJ whole genome shotgun (WGS) entry which is preliminary data.</text>
</comment>
<proteinExistence type="predicted"/>
<evidence type="ECO:0008006" key="4">
    <source>
        <dbReference type="Google" id="ProtNLM"/>
    </source>
</evidence>
<dbReference type="AlphaFoldDB" id="A0A4R3YMK0"/>
<evidence type="ECO:0000313" key="2">
    <source>
        <dbReference type="EMBL" id="TCV92718.1"/>
    </source>
</evidence>
<reference evidence="2 3" key="1">
    <citation type="submission" date="2019-03" db="EMBL/GenBank/DDBJ databases">
        <title>Above-ground endophytic microbial communities from plants in different locations in the United States.</title>
        <authorList>
            <person name="Frank C."/>
        </authorList>
    </citation>
    <scope>NUCLEOTIDE SEQUENCE [LARGE SCALE GENOMIC DNA]</scope>
    <source>
        <strain evidence="2 3">LP_13_YM</strain>
    </source>
</reference>
<feature type="signal peptide" evidence="1">
    <location>
        <begin position="1"/>
        <end position="24"/>
    </location>
</feature>
<organism evidence="2 3">
    <name type="scientific">Luteibacter rhizovicinus</name>
    <dbReference type="NCBI Taxonomy" id="242606"/>
    <lineage>
        <taxon>Bacteria</taxon>
        <taxon>Pseudomonadati</taxon>
        <taxon>Pseudomonadota</taxon>
        <taxon>Gammaproteobacteria</taxon>
        <taxon>Lysobacterales</taxon>
        <taxon>Rhodanobacteraceae</taxon>
        <taxon>Luteibacter</taxon>
    </lineage>
</organism>
<evidence type="ECO:0000256" key="1">
    <source>
        <dbReference type="SAM" id="SignalP"/>
    </source>
</evidence>
<accession>A0A4R3YMK0</accession>
<dbReference type="EMBL" id="SMCS01000006">
    <property type="protein sequence ID" value="TCV92718.1"/>
    <property type="molecule type" value="Genomic_DNA"/>
</dbReference>
<dbReference type="Gene3D" id="2.60.40.2970">
    <property type="match status" value="1"/>
</dbReference>
<gene>
    <name evidence="2" type="ORF">EC912_10656</name>
</gene>